<organism evidence="7 8">
    <name type="scientific">Populus trichocarpa</name>
    <name type="common">Western balsam poplar</name>
    <name type="synonym">Populus balsamifera subsp. trichocarpa</name>
    <dbReference type="NCBI Taxonomy" id="3694"/>
    <lineage>
        <taxon>Eukaryota</taxon>
        <taxon>Viridiplantae</taxon>
        <taxon>Streptophyta</taxon>
        <taxon>Embryophyta</taxon>
        <taxon>Tracheophyta</taxon>
        <taxon>Spermatophyta</taxon>
        <taxon>Magnoliopsida</taxon>
        <taxon>eudicotyledons</taxon>
        <taxon>Gunneridae</taxon>
        <taxon>Pentapetalae</taxon>
        <taxon>rosids</taxon>
        <taxon>fabids</taxon>
        <taxon>Malpighiales</taxon>
        <taxon>Salicaceae</taxon>
        <taxon>Saliceae</taxon>
        <taxon>Populus</taxon>
    </lineage>
</organism>
<dbReference type="EMBL" id="CM009303">
    <property type="protein sequence ID" value="RQO99809.1"/>
    <property type="molecule type" value="Genomic_DNA"/>
</dbReference>
<dbReference type="AlphaFoldDB" id="A0A3N7HI90"/>
<keyword evidence="4" id="KW-0175">Coiled coil</keyword>
<dbReference type="SUPFAM" id="SSF56672">
    <property type="entry name" value="DNA/RNA polymerases"/>
    <property type="match status" value="1"/>
</dbReference>
<reference evidence="7" key="2">
    <citation type="submission" date="2017-07" db="EMBL/GenBank/DDBJ databases">
        <title>WGS assembly of Populus trichocarpa.</title>
        <authorList>
            <person name="Tuskan G."/>
            <person name="Difazio S."/>
            <person name="Jansson S."/>
            <person name="Bohlmann J."/>
            <person name="Grigoriev I."/>
            <person name="Hellsten U."/>
            <person name="Putnam N."/>
            <person name="Ralph S."/>
            <person name="Rombauts S."/>
            <person name="Salamov A."/>
            <person name="Schein J."/>
            <person name="Sterck L."/>
            <person name="Aerts A."/>
            <person name="Bhalerao R."/>
            <person name="Bhalerao R."/>
            <person name="Blaudez D."/>
            <person name="Boerjan W."/>
            <person name="Brun A."/>
            <person name="Brunner A."/>
            <person name="Busov V."/>
            <person name="Campbell M."/>
            <person name="Carlson J."/>
            <person name="Chalot M."/>
            <person name="Chapman J."/>
            <person name="Chen G."/>
            <person name="Cooper D."/>
            <person name="Coutinho P."/>
            <person name="Couturier J."/>
            <person name="Covert S."/>
            <person name="Cronk Q."/>
            <person name="Cunningham R."/>
            <person name="Davis J."/>
            <person name="Degroeve S."/>
            <person name="Dejardin A."/>
            <person name="Depamphilis C."/>
            <person name="Detter J."/>
            <person name="Dirks B."/>
            <person name="Dubchak I."/>
            <person name="Duplessis S."/>
            <person name="Ehlting J."/>
            <person name="Ellis B."/>
            <person name="Gendler K."/>
            <person name="Goodstein D."/>
            <person name="Gribskov M."/>
            <person name="Grimwood J."/>
            <person name="Groover A."/>
            <person name="Gunter L."/>
            <person name="Hamberger B."/>
            <person name="Heinze B."/>
            <person name="Helariutta Y."/>
            <person name="Henrissat B."/>
            <person name="Holligan D."/>
            <person name="Holt R."/>
            <person name="Huang W."/>
            <person name="Islam-Faridi N."/>
            <person name="Jones S."/>
            <person name="Jones-Rhoades M."/>
            <person name="Jorgensen R."/>
            <person name="Joshi C."/>
            <person name="Kangasjarvi J."/>
            <person name="Karlsson J."/>
            <person name="Kelleher C."/>
            <person name="Kirkpatrick R."/>
            <person name="Kirst M."/>
            <person name="Kohler A."/>
            <person name="Kalluri U."/>
            <person name="Larimer F."/>
            <person name="Leebens-Mack J."/>
            <person name="Leple J."/>
            <person name="Locascio P."/>
            <person name="Lou Y."/>
            <person name="Lucas S."/>
            <person name="Martin F."/>
            <person name="Montanini B."/>
            <person name="Napoli C."/>
            <person name="Nelson D."/>
            <person name="Nelson C."/>
            <person name="Nieminen K."/>
            <person name="Nilsson O."/>
            <person name="Pereda V."/>
            <person name="Peter G."/>
            <person name="Philippe R."/>
            <person name="Pilate G."/>
            <person name="Poliakov A."/>
            <person name="Razumovskaya J."/>
            <person name="Richardson P."/>
            <person name="Rinaldi C."/>
            <person name="Ritland K."/>
            <person name="Rouze P."/>
            <person name="Ryaboy D."/>
            <person name="Schmutz J."/>
            <person name="Schrader J."/>
            <person name="Segerman B."/>
            <person name="Shin H."/>
            <person name="Siddiqui A."/>
            <person name="Sterky F."/>
            <person name="Terry A."/>
            <person name="Tsai C."/>
            <person name="Uberbacher E."/>
            <person name="Unneberg P."/>
            <person name="Vahala J."/>
            <person name="Wall K."/>
            <person name="Wessler S."/>
            <person name="Yang G."/>
            <person name="Yin T."/>
            <person name="Douglas C."/>
            <person name="Marra M."/>
            <person name="Sandberg G."/>
            <person name="Van De Peer Y."/>
            <person name="Rokhsar D."/>
        </authorList>
    </citation>
    <scope>NUCLEOTIDE SEQUENCE</scope>
    <source>
        <strain evidence="7">Nisqually-1</strain>
    </source>
</reference>
<dbReference type="PANTHER" id="PTHR11017:SF559">
    <property type="entry name" value="DISEASE RESISTANCE PROTEIN CHL1"/>
    <property type="match status" value="1"/>
</dbReference>
<dbReference type="Pfam" id="PF00560">
    <property type="entry name" value="LRR_1"/>
    <property type="match status" value="1"/>
</dbReference>
<feature type="coiled-coil region" evidence="4">
    <location>
        <begin position="783"/>
        <end position="833"/>
    </location>
</feature>
<dbReference type="SUPFAM" id="SSF52200">
    <property type="entry name" value="Toll/Interleukin receptor TIR domain"/>
    <property type="match status" value="1"/>
</dbReference>
<dbReference type="InterPro" id="IPR001611">
    <property type="entry name" value="Leu-rich_rpt"/>
</dbReference>
<dbReference type="PROSITE" id="PS51450">
    <property type="entry name" value="LRR"/>
    <property type="match status" value="1"/>
</dbReference>
<dbReference type="EMBL" id="CM009303">
    <property type="protein sequence ID" value="RQO99808.1"/>
    <property type="molecule type" value="Genomic_DNA"/>
</dbReference>
<dbReference type="SUPFAM" id="SSF52058">
    <property type="entry name" value="L domain-like"/>
    <property type="match status" value="2"/>
</dbReference>
<sequence>MHNLLQKMGQEIIRRESPDEPGRRSRLWTYEDVCLALMDNTGKEKIEAIFLDMPGIKEAQWNMKAFSKMSRLRLLKIDNMQLSEGPEDLSNNLRFLEWHSYPSKSLPAGLQVDELVELHMANSNLEQLWYGCKSAVKLKIINLNNSLYLSKTPDLTGIPNLESLILEGCTSLSEVHPSLGRHKKLQYVNLVNCRSIRILPSNLEMESLKFFTLDGCSKLEKFPDIVGNMNQLTVLHLDETGITKLSSSIHHLIGLEVLSMNNCRNLESIPSSIGCLKSLKKLDLSDCSELQNIPQNLGKVESLEFDVSGTSIRQPPASIFLLKSLKVLSFDGCKRIAVNPTDQRLPSLSGLCSLEVLDLCACNLREGALPEDIGCLSSLTSLDLSQNNFVSLPESINKLYGLETLVLEDCRMLESLPEVPSKVQTVNLNGCIRLKEIPDPIKLSSSKISELICLNCWELYNHNGQDSMGLTMLERYLKGLSNPRPGFGIAIPGNEIPGWFNHQSKGSSISVQVPSWSMGFVACVAFSANDESPSLFCHFKANERENYPSPMCISCKGHLFSDHIWLFYLSFDYLKELQEWQHASFSNIELSFQSSEPGVKVKNCGVCFLSSMCITPRPSSAHFIVTSKEAASSFKASLYFSSSYHQWKASVFPGIRVADRALRVIIPIGKEPEKVMAIRSRLFEAIKESGLSIIIFARDCASLPWCFKELVKIVGFMDEMRSDTLFPVSCDVEQSKIDDQTESYTIVFDKIGKNLWENEEKVQRWMDILSKVEISSGSTSLTIPELQQLLEQEEQLLDQLGQLEQQVLDRQVIQQWRRQQLEEEQLLEKQEQQLLVHAVAAAADAPAAAAGAPAAAAAGAPSAVAACAACAAAAEAAAAAAVAAAAAASAAAAAPAAAAPRVLVRNLTCFSLKIFGSFCSPARVVTAACMVGDAIEQEFLLSVEVLLLFMVPGRTLNVVSVMNQIRIHNILEKTRKKKEKANDSKNGVEGESPAVMKEQENLRKKVADLIIVKGKDDSKPWNADARDKLGSRLIELLLQTKYGVIQCDPLVLKGLEKTARHMVIPYMPMLVPPLRWRGSRQHLPSYVMRIHGAKQQREAVKRAPRKQLQAVFEALDTVGNTKWRVNKRVLGVGDRIWSNVV</sequence>
<keyword evidence="1" id="KW-0433">Leucine-rich repeat</keyword>
<reference evidence="7 8" key="1">
    <citation type="journal article" date="2006" name="Science">
        <title>The genome of black cottonwood, Populus trichocarpa (Torr. &amp; Gray).</title>
        <authorList>
            <person name="Tuskan G.A."/>
            <person name="Difazio S."/>
            <person name="Jansson S."/>
            <person name="Bohlmann J."/>
            <person name="Grigoriev I."/>
            <person name="Hellsten U."/>
            <person name="Putnam N."/>
            <person name="Ralph S."/>
            <person name="Rombauts S."/>
            <person name="Salamov A."/>
            <person name="Schein J."/>
            <person name="Sterck L."/>
            <person name="Aerts A."/>
            <person name="Bhalerao R.R."/>
            <person name="Bhalerao R.P."/>
            <person name="Blaudez D."/>
            <person name="Boerjan W."/>
            <person name="Brun A."/>
            <person name="Brunner A."/>
            <person name="Busov V."/>
            <person name="Campbell M."/>
            <person name="Carlson J."/>
            <person name="Chalot M."/>
            <person name="Chapman J."/>
            <person name="Chen G.L."/>
            <person name="Cooper D."/>
            <person name="Coutinho P.M."/>
            <person name="Couturier J."/>
            <person name="Covert S."/>
            <person name="Cronk Q."/>
            <person name="Cunningham R."/>
            <person name="Davis J."/>
            <person name="Degroeve S."/>
            <person name="Dejardin A."/>
            <person name="Depamphilis C."/>
            <person name="Detter J."/>
            <person name="Dirks B."/>
            <person name="Dubchak I."/>
            <person name="Duplessis S."/>
            <person name="Ehlting J."/>
            <person name="Ellis B."/>
            <person name="Gendler K."/>
            <person name="Goodstein D."/>
            <person name="Gribskov M."/>
            <person name="Grimwood J."/>
            <person name="Groover A."/>
            <person name="Gunter L."/>
            <person name="Hamberger B."/>
            <person name="Heinze B."/>
            <person name="Helariutta Y."/>
            <person name="Henrissat B."/>
            <person name="Holligan D."/>
            <person name="Holt R."/>
            <person name="Huang W."/>
            <person name="Islam-Faridi N."/>
            <person name="Jones S."/>
            <person name="Jones-Rhoades M."/>
            <person name="Jorgensen R."/>
            <person name="Joshi C."/>
            <person name="Kangasjarvi J."/>
            <person name="Karlsson J."/>
            <person name="Kelleher C."/>
            <person name="Kirkpatrick R."/>
            <person name="Kirst M."/>
            <person name="Kohler A."/>
            <person name="Kalluri U."/>
            <person name="Larimer F."/>
            <person name="Leebens-Mack J."/>
            <person name="Leple J.C."/>
            <person name="Locascio P."/>
            <person name="Lou Y."/>
            <person name="Lucas S."/>
            <person name="Martin F."/>
            <person name="Montanini B."/>
            <person name="Napoli C."/>
            <person name="Nelson D.R."/>
            <person name="Nelson C."/>
            <person name="Nieminen K."/>
            <person name="Nilsson O."/>
            <person name="Pereda V."/>
            <person name="Peter G."/>
            <person name="Philippe R."/>
            <person name="Pilate G."/>
            <person name="Poliakov A."/>
            <person name="Razumovskaya J."/>
            <person name="Richardson P."/>
            <person name="Rinaldi C."/>
            <person name="Ritland K."/>
            <person name="Rouze P."/>
            <person name="Ryaboy D."/>
            <person name="Schmutz J."/>
            <person name="Schrader J."/>
            <person name="Segerman B."/>
            <person name="Shin H."/>
            <person name="Siddiqui A."/>
            <person name="Sterky F."/>
            <person name="Terry A."/>
            <person name="Tsai C.J."/>
            <person name="Uberbacher E."/>
            <person name="Unneberg P."/>
            <person name="Vahala J."/>
            <person name="Wall K."/>
            <person name="Wessler S."/>
            <person name="Yang G."/>
            <person name="Yin T."/>
            <person name="Douglas C."/>
            <person name="Marra M."/>
            <person name="Sandberg G."/>
            <person name="Van de Peer Y."/>
            <person name="Rokhsar D."/>
        </authorList>
    </citation>
    <scope>NUCLEOTIDE SEQUENCE [LARGE SCALE GENOMIC DNA]</scope>
    <source>
        <strain evidence="8">cv. Nisqually</strain>
        <strain evidence="7">Nisqually-1</strain>
    </source>
</reference>
<keyword evidence="2" id="KW-0677">Repeat</keyword>
<dbReference type="GO" id="GO:0006952">
    <property type="term" value="P:defense response"/>
    <property type="evidence" value="ECO:0007669"/>
    <property type="project" value="InterPro"/>
</dbReference>
<evidence type="ECO:0000313" key="8">
    <source>
        <dbReference type="Proteomes" id="UP000006729"/>
    </source>
</evidence>
<keyword evidence="3" id="KW-0611">Plant defense</keyword>
<dbReference type="InterPro" id="IPR037159">
    <property type="entry name" value="RNA_POL_N_sf"/>
</dbReference>
<dbReference type="Gene3D" id="3.40.50.10140">
    <property type="entry name" value="Toll/interleukin-1 receptor homology (TIR) domain"/>
    <property type="match status" value="1"/>
</dbReference>
<dbReference type="Proteomes" id="UP000006729">
    <property type="component" value="Chromosome 14"/>
</dbReference>
<dbReference type="SMART" id="SM01311">
    <property type="entry name" value="RPOL_N"/>
    <property type="match status" value="1"/>
</dbReference>
<feature type="domain" description="TIR" evidence="5">
    <location>
        <begin position="633"/>
        <end position="775"/>
    </location>
</feature>
<dbReference type="InterPro" id="IPR058546">
    <property type="entry name" value="RPS4B/Roq1-like_LRR"/>
</dbReference>
<evidence type="ECO:0000256" key="4">
    <source>
        <dbReference type="SAM" id="Coils"/>
    </source>
</evidence>
<dbReference type="GO" id="GO:0007165">
    <property type="term" value="P:signal transduction"/>
    <property type="evidence" value="ECO:0007669"/>
    <property type="project" value="InterPro"/>
</dbReference>
<proteinExistence type="predicted"/>
<dbReference type="InterPro" id="IPR035897">
    <property type="entry name" value="Toll_tir_struct_dom_sf"/>
</dbReference>
<dbReference type="Gene3D" id="1.10.1320.10">
    <property type="entry name" value="DNA-directed RNA polymerase, N-terminal domain"/>
    <property type="match status" value="1"/>
</dbReference>
<dbReference type="InParanoid" id="A0A3N7HI90"/>
<dbReference type="Pfam" id="PF20160">
    <property type="entry name" value="C-JID"/>
    <property type="match status" value="1"/>
</dbReference>
<dbReference type="Pfam" id="PF01582">
    <property type="entry name" value="TIR"/>
    <property type="match status" value="1"/>
</dbReference>
<evidence type="ECO:0000256" key="1">
    <source>
        <dbReference type="ARBA" id="ARBA00022614"/>
    </source>
</evidence>
<dbReference type="InterPro" id="IPR032675">
    <property type="entry name" value="LRR_dom_sf"/>
</dbReference>
<evidence type="ECO:0000256" key="3">
    <source>
        <dbReference type="ARBA" id="ARBA00022821"/>
    </source>
</evidence>
<keyword evidence="8" id="KW-1185">Reference proteome</keyword>
<protein>
    <submittedName>
        <fullName evidence="7">Uncharacterized protein</fullName>
    </submittedName>
</protein>
<evidence type="ECO:0000259" key="6">
    <source>
        <dbReference type="SMART" id="SM01311"/>
    </source>
</evidence>
<evidence type="ECO:0000259" key="5">
    <source>
        <dbReference type="SMART" id="SM00255"/>
    </source>
</evidence>
<evidence type="ECO:0000256" key="2">
    <source>
        <dbReference type="ARBA" id="ARBA00022737"/>
    </source>
</evidence>
<dbReference type="Pfam" id="PF23286">
    <property type="entry name" value="LRR_13"/>
    <property type="match status" value="1"/>
</dbReference>
<dbReference type="InterPro" id="IPR029262">
    <property type="entry name" value="RPOL_N"/>
</dbReference>
<dbReference type="InterPro" id="IPR000157">
    <property type="entry name" value="TIR_dom"/>
</dbReference>
<gene>
    <name evidence="7" type="ORF">POPTR_014G063300</name>
</gene>
<dbReference type="Pfam" id="PF14700">
    <property type="entry name" value="RPOL_N"/>
    <property type="match status" value="1"/>
</dbReference>
<dbReference type="InterPro" id="IPR045344">
    <property type="entry name" value="C-JID"/>
</dbReference>
<name>A0A3N7HI90_POPTR</name>
<dbReference type="PANTHER" id="PTHR11017">
    <property type="entry name" value="LEUCINE-RICH REPEAT-CONTAINING PROTEIN"/>
    <property type="match status" value="1"/>
</dbReference>
<dbReference type="STRING" id="3694.A0A3N7HI90"/>
<dbReference type="SMART" id="SM00255">
    <property type="entry name" value="TIR"/>
    <property type="match status" value="1"/>
</dbReference>
<evidence type="ECO:0000313" key="7">
    <source>
        <dbReference type="EMBL" id="RQO99808.1"/>
    </source>
</evidence>
<accession>A0A3N7HI90</accession>
<feature type="domain" description="DNA-directed RNA polymerase N-terminal" evidence="6">
    <location>
        <begin position="797"/>
        <end position="1120"/>
    </location>
</feature>
<dbReference type="InterPro" id="IPR043502">
    <property type="entry name" value="DNA/RNA_pol_sf"/>
</dbReference>
<dbReference type="SMART" id="SM00369">
    <property type="entry name" value="LRR_TYP"/>
    <property type="match status" value="3"/>
</dbReference>
<dbReference type="Gene3D" id="3.80.10.10">
    <property type="entry name" value="Ribonuclease Inhibitor"/>
    <property type="match status" value="2"/>
</dbReference>
<dbReference type="InterPro" id="IPR003591">
    <property type="entry name" value="Leu-rich_rpt_typical-subtyp"/>
</dbReference>
<dbReference type="InterPro" id="IPR044974">
    <property type="entry name" value="Disease_R_plants"/>
</dbReference>